<feature type="compositionally biased region" description="Basic and acidic residues" evidence="1">
    <location>
        <begin position="490"/>
        <end position="499"/>
    </location>
</feature>
<dbReference type="GO" id="GO:0008270">
    <property type="term" value="F:zinc ion binding"/>
    <property type="evidence" value="ECO:0007669"/>
    <property type="project" value="InterPro"/>
</dbReference>
<gene>
    <name evidence="2" type="ORF">CBR_g12627</name>
</gene>
<feature type="region of interest" description="Disordered" evidence="1">
    <location>
        <begin position="531"/>
        <end position="586"/>
    </location>
</feature>
<protein>
    <recommendedName>
        <fullName evidence="4">CCHC-type domain-containing protein</fullName>
    </recommendedName>
</protein>
<comment type="caution">
    <text evidence="2">The sequence shown here is derived from an EMBL/GenBank/DDBJ whole genome shotgun (WGS) entry which is preliminary data.</text>
</comment>
<feature type="compositionally biased region" description="Basic and acidic residues" evidence="1">
    <location>
        <begin position="230"/>
        <end position="249"/>
    </location>
</feature>
<evidence type="ECO:0000256" key="1">
    <source>
        <dbReference type="SAM" id="MobiDB-lite"/>
    </source>
</evidence>
<proteinExistence type="predicted"/>
<reference evidence="2 3" key="1">
    <citation type="journal article" date="2018" name="Cell">
        <title>The Chara Genome: Secondary Complexity and Implications for Plant Terrestrialization.</title>
        <authorList>
            <person name="Nishiyama T."/>
            <person name="Sakayama H."/>
            <person name="Vries J.D."/>
            <person name="Buschmann H."/>
            <person name="Saint-Marcoux D."/>
            <person name="Ullrich K.K."/>
            <person name="Haas F.B."/>
            <person name="Vanderstraeten L."/>
            <person name="Becker D."/>
            <person name="Lang D."/>
            <person name="Vosolsobe S."/>
            <person name="Rombauts S."/>
            <person name="Wilhelmsson P.K.I."/>
            <person name="Janitza P."/>
            <person name="Kern R."/>
            <person name="Heyl A."/>
            <person name="Rumpler F."/>
            <person name="Villalobos L.I.A.C."/>
            <person name="Clay J.M."/>
            <person name="Skokan R."/>
            <person name="Toyoda A."/>
            <person name="Suzuki Y."/>
            <person name="Kagoshima H."/>
            <person name="Schijlen E."/>
            <person name="Tajeshwar N."/>
            <person name="Catarino B."/>
            <person name="Hetherington A.J."/>
            <person name="Saltykova A."/>
            <person name="Bonnot C."/>
            <person name="Breuninger H."/>
            <person name="Symeonidi A."/>
            <person name="Radhakrishnan G.V."/>
            <person name="Van Nieuwerburgh F."/>
            <person name="Deforce D."/>
            <person name="Chang C."/>
            <person name="Karol K.G."/>
            <person name="Hedrich R."/>
            <person name="Ulvskov P."/>
            <person name="Glockner G."/>
            <person name="Delwiche C.F."/>
            <person name="Petrasek J."/>
            <person name="Van de Peer Y."/>
            <person name="Friml J."/>
            <person name="Beilby M."/>
            <person name="Dolan L."/>
            <person name="Kohara Y."/>
            <person name="Sugano S."/>
            <person name="Fujiyama A."/>
            <person name="Delaux P.-M."/>
            <person name="Quint M."/>
            <person name="TheiBen G."/>
            <person name="Hagemann M."/>
            <person name="Harholt J."/>
            <person name="Dunand C."/>
            <person name="Zachgo S."/>
            <person name="Langdale J."/>
            <person name="Maumus F."/>
            <person name="Straeten D.V.D."/>
            <person name="Gould S.B."/>
            <person name="Rensing S.A."/>
        </authorList>
    </citation>
    <scope>NUCLEOTIDE SEQUENCE [LARGE SCALE GENOMIC DNA]</scope>
    <source>
        <strain evidence="2 3">S276</strain>
    </source>
</reference>
<sequence length="767" mass="85334">MDDKMRWDQMARVRKEPLAVGDVVLLYDSSLEKQWSRKLDKRWMGPYRILRCGEFGAYQIEELNGTGSDFSKTAMQRGGRDARPQQRPSGASRGNDQRRPFGRESTPVFNDDNIELFLDAYQGHATQEGWTTLEMIRNLRGVGRFEEPIAHIREEALTWPDVEARMQRLRALPVGRDGLPIRLEEGNAEEFIPAYEAERPLARQIRDRARDWEDCQAQLRQAFWRPEPERPEPWVERRQRSKRPLDPETRGATATRRSRKALARREEEPVGPAQAAGPLPTYGFERVEFRQITSTDLQGPSLRLLEEGEDVLSETPLRSLEAHLDASQWGTSQLGIGLVEPARYGPVEGPQGLEPETEPREPGEPLVEEVITVGDDTPPHTPVPEHVQQPCPEGIPEPDSGEVSAPAPEAITSPRKMAEIGGQEEDGRAGARTTVSSRLAEHAAEHSDTEMPASDEPPPELPHVEGGASAEAPARGTHEARTGKTPGETVEEKSTKEQSRYGIQGERMQGLFGQGVTVEPPQQKEIKEVFLDPAEAETKRKAEGKSFSFKDPTELASQQATPMSIEAPAGEPTQRPQFPPAEEGFAEESPTILLEVRGGTLTGAVAPTEPETVETVEKEASRLDELVAAMEVDMPLERPQRLDTPEYRPENAGAQASEGTEAAESEPQGCMGLPLCYEGATEAAGAPSISNPQGKRKPKRWFDSSCFFCKEEGHQALQCEGFLKDKAEGRVTERDERFYDRQGRVVERTADGGRPQLYRQNQEEMSE</sequence>
<evidence type="ECO:0000313" key="3">
    <source>
        <dbReference type="Proteomes" id="UP000265515"/>
    </source>
</evidence>
<dbReference type="InterPro" id="IPR036875">
    <property type="entry name" value="Znf_CCHC_sf"/>
</dbReference>
<evidence type="ECO:0008006" key="4">
    <source>
        <dbReference type="Google" id="ProtNLM"/>
    </source>
</evidence>
<feature type="region of interest" description="Disordered" evidence="1">
    <location>
        <begin position="746"/>
        <end position="767"/>
    </location>
</feature>
<feature type="compositionally biased region" description="Basic and acidic residues" evidence="1">
    <location>
        <begin position="439"/>
        <end position="449"/>
    </location>
</feature>
<keyword evidence="3" id="KW-1185">Reference proteome</keyword>
<feature type="compositionally biased region" description="Basic and acidic residues" evidence="1">
    <location>
        <begin position="635"/>
        <end position="649"/>
    </location>
</feature>
<organism evidence="2 3">
    <name type="scientific">Chara braunii</name>
    <name type="common">Braun's stonewort</name>
    <dbReference type="NCBI Taxonomy" id="69332"/>
    <lineage>
        <taxon>Eukaryota</taxon>
        <taxon>Viridiplantae</taxon>
        <taxon>Streptophyta</taxon>
        <taxon>Charophyceae</taxon>
        <taxon>Charales</taxon>
        <taxon>Characeae</taxon>
        <taxon>Chara</taxon>
    </lineage>
</organism>
<dbReference type="SUPFAM" id="SSF57756">
    <property type="entry name" value="Retrovirus zinc finger-like domains"/>
    <property type="match status" value="1"/>
</dbReference>
<feature type="region of interest" description="Disordered" evidence="1">
    <location>
        <begin position="631"/>
        <end position="667"/>
    </location>
</feature>
<name>A0A388KS86_CHABU</name>
<dbReference type="GO" id="GO:0003676">
    <property type="term" value="F:nucleic acid binding"/>
    <property type="evidence" value="ECO:0007669"/>
    <property type="project" value="InterPro"/>
</dbReference>
<dbReference type="Gramene" id="GBG72907">
    <property type="protein sequence ID" value="GBG72907"/>
    <property type="gene ID" value="CBR_g12627"/>
</dbReference>
<dbReference type="EMBL" id="BFEA01000174">
    <property type="protein sequence ID" value="GBG72907.1"/>
    <property type="molecule type" value="Genomic_DNA"/>
</dbReference>
<dbReference type="Proteomes" id="UP000265515">
    <property type="component" value="Unassembled WGS sequence"/>
</dbReference>
<feature type="compositionally biased region" description="Basic and acidic residues" evidence="1">
    <location>
        <begin position="531"/>
        <end position="544"/>
    </location>
</feature>
<feature type="region of interest" description="Disordered" evidence="1">
    <location>
        <begin position="230"/>
        <end position="279"/>
    </location>
</feature>
<accession>A0A388KS86</accession>
<dbReference type="AlphaFoldDB" id="A0A388KS86"/>
<feature type="region of interest" description="Disordered" evidence="1">
    <location>
        <begin position="67"/>
        <end position="108"/>
    </location>
</feature>
<evidence type="ECO:0000313" key="2">
    <source>
        <dbReference type="EMBL" id="GBG72907.1"/>
    </source>
</evidence>
<feature type="region of interest" description="Disordered" evidence="1">
    <location>
        <begin position="345"/>
        <end position="502"/>
    </location>
</feature>